<protein>
    <submittedName>
        <fullName evidence="3">Uncharacterized protein</fullName>
    </submittedName>
</protein>
<dbReference type="EMBL" id="CAJNOJ010000370">
    <property type="protein sequence ID" value="CAF1421172.1"/>
    <property type="molecule type" value="Genomic_DNA"/>
</dbReference>
<organism evidence="3 4">
    <name type="scientific">Adineta ricciae</name>
    <name type="common">Rotifer</name>
    <dbReference type="NCBI Taxonomy" id="249248"/>
    <lineage>
        <taxon>Eukaryota</taxon>
        <taxon>Metazoa</taxon>
        <taxon>Spiralia</taxon>
        <taxon>Gnathifera</taxon>
        <taxon>Rotifera</taxon>
        <taxon>Eurotatoria</taxon>
        <taxon>Bdelloidea</taxon>
        <taxon>Adinetida</taxon>
        <taxon>Adinetidae</taxon>
        <taxon>Adineta</taxon>
    </lineage>
</organism>
<evidence type="ECO:0000313" key="4">
    <source>
        <dbReference type="Proteomes" id="UP000663828"/>
    </source>
</evidence>
<dbReference type="EMBL" id="CAJNOR010005214">
    <property type="protein sequence ID" value="CAF1551767.1"/>
    <property type="molecule type" value="Genomic_DNA"/>
</dbReference>
<dbReference type="Proteomes" id="UP000663852">
    <property type="component" value="Unassembled WGS sequence"/>
</dbReference>
<name>A0A815X6W1_ADIRI</name>
<reference evidence="3" key="1">
    <citation type="submission" date="2021-02" db="EMBL/GenBank/DDBJ databases">
        <authorList>
            <person name="Nowell W R."/>
        </authorList>
    </citation>
    <scope>NUCLEOTIDE SEQUENCE</scope>
</reference>
<feature type="region of interest" description="Disordered" evidence="1">
    <location>
        <begin position="61"/>
        <end position="152"/>
    </location>
</feature>
<evidence type="ECO:0000313" key="2">
    <source>
        <dbReference type="EMBL" id="CAF1421172.1"/>
    </source>
</evidence>
<gene>
    <name evidence="2" type="ORF">EDS130_LOCUS37493</name>
    <name evidence="3" type="ORF">XAT740_LOCUS42951</name>
</gene>
<dbReference type="OrthoDB" id="10049208at2759"/>
<feature type="region of interest" description="Disordered" evidence="1">
    <location>
        <begin position="367"/>
        <end position="423"/>
    </location>
</feature>
<comment type="caution">
    <text evidence="3">The sequence shown here is derived from an EMBL/GenBank/DDBJ whole genome shotgun (WGS) entry which is preliminary data.</text>
</comment>
<keyword evidence="4" id="KW-1185">Reference proteome</keyword>
<feature type="compositionally biased region" description="Low complexity" evidence="1">
    <location>
        <begin position="161"/>
        <end position="174"/>
    </location>
</feature>
<evidence type="ECO:0000256" key="1">
    <source>
        <dbReference type="SAM" id="MobiDB-lite"/>
    </source>
</evidence>
<accession>A0A815X6W1</accession>
<sequence>MKRSNAFNKTNRGVFESQSKRIRTTTTLRDKENDVSMINTNVPVPNCDKSTRLDQIEKKLSNNNVLRESQSATTANARSESTISFAPPSTASANTDTSISTNNRNVETSGENSIATRSAISSCSQPIVSRSTSHKPQKEKQQSFTQASNPNRLSRLFEPSLLNNSSTSTSSNNSHSAHIEGSLEFRELRRLYNKEKSMADEWRKDYGILKGQMATLKATTIPRPTAEVLEWLSELFDIISSNGVFVGDGRSLEQIGHELGIDTTSLATISARTPQKSALKIFRLLYPTVGSRANCGSISAVPQEQLENIYAYVRTLHKSLSFSMSDLRKAIGTSIRTATADIRRMHLRGQQQLNDFSNDLGFDSNVTGDSARDVYSDMDENGPDDQESDEENESGDDNEDSDDEFDRQANARRLVMDDEDEED</sequence>
<dbReference type="AlphaFoldDB" id="A0A815X6W1"/>
<evidence type="ECO:0000313" key="3">
    <source>
        <dbReference type="EMBL" id="CAF1551767.1"/>
    </source>
</evidence>
<dbReference type="Proteomes" id="UP000663828">
    <property type="component" value="Unassembled WGS sequence"/>
</dbReference>
<feature type="region of interest" description="Disordered" evidence="1">
    <location>
        <begin position="161"/>
        <end position="180"/>
    </location>
</feature>
<feature type="compositionally biased region" description="Acidic residues" evidence="1">
    <location>
        <begin position="376"/>
        <end position="405"/>
    </location>
</feature>
<feature type="compositionally biased region" description="Polar residues" evidence="1">
    <location>
        <begin position="61"/>
        <end position="131"/>
    </location>
</feature>
<proteinExistence type="predicted"/>
<feature type="compositionally biased region" description="Polar residues" evidence="1">
    <location>
        <begin position="142"/>
        <end position="152"/>
    </location>
</feature>